<proteinExistence type="predicted"/>
<evidence type="ECO:0000256" key="1">
    <source>
        <dbReference type="SAM" id="MobiDB-lite"/>
    </source>
</evidence>
<dbReference type="Proteomes" id="UP001303046">
    <property type="component" value="Unassembled WGS sequence"/>
</dbReference>
<feature type="region of interest" description="Disordered" evidence="1">
    <location>
        <begin position="57"/>
        <end position="85"/>
    </location>
</feature>
<sequence>MRDEIAVERHLRHGGEVFLGTHDRLKIGGLGFLINPGVAVDVDHLLTLVRDPLLMKDVDRSPYSNPSPLSSRHQATKKKTHISHM</sequence>
<organism evidence="2 3">
    <name type="scientific">Necator americanus</name>
    <name type="common">Human hookworm</name>
    <dbReference type="NCBI Taxonomy" id="51031"/>
    <lineage>
        <taxon>Eukaryota</taxon>
        <taxon>Metazoa</taxon>
        <taxon>Ecdysozoa</taxon>
        <taxon>Nematoda</taxon>
        <taxon>Chromadorea</taxon>
        <taxon>Rhabditida</taxon>
        <taxon>Rhabditina</taxon>
        <taxon>Rhabditomorpha</taxon>
        <taxon>Strongyloidea</taxon>
        <taxon>Ancylostomatidae</taxon>
        <taxon>Bunostominae</taxon>
        <taxon>Necator</taxon>
    </lineage>
</organism>
<feature type="compositionally biased region" description="Basic residues" evidence="1">
    <location>
        <begin position="74"/>
        <end position="85"/>
    </location>
</feature>
<protein>
    <submittedName>
        <fullName evidence="2">Uncharacterized protein</fullName>
    </submittedName>
</protein>
<accession>A0ABR1D8R2</accession>
<evidence type="ECO:0000313" key="2">
    <source>
        <dbReference type="EMBL" id="KAK6746265.1"/>
    </source>
</evidence>
<evidence type="ECO:0000313" key="3">
    <source>
        <dbReference type="Proteomes" id="UP001303046"/>
    </source>
</evidence>
<feature type="compositionally biased region" description="Polar residues" evidence="1">
    <location>
        <begin position="62"/>
        <end position="73"/>
    </location>
</feature>
<comment type="caution">
    <text evidence="2">The sequence shown here is derived from an EMBL/GenBank/DDBJ whole genome shotgun (WGS) entry which is preliminary data.</text>
</comment>
<keyword evidence="3" id="KW-1185">Reference proteome</keyword>
<reference evidence="2 3" key="1">
    <citation type="submission" date="2023-08" db="EMBL/GenBank/DDBJ databases">
        <title>A Necator americanus chromosomal reference genome.</title>
        <authorList>
            <person name="Ilik V."/>
            <person name="Petrzelkova K.J."/>
            <person name="Pardy F."/>
            <person name="Fuh T."/>
            <person name="Niatou-Singa F.S."/>
            <person name="Gouil Q."/>
            <person name="Baker L."/>
            <person name="Ritchie M.E."/>
            <person name="Jex A.R."/>
            <person name="Gazzola D."/>
            <person name="Li H."/>
            <person name="Toshio Fujiwara R."/>
            <person name="Zhan B."/>
            <person name="Aroian R.V."/>
            <person name="Pafco B."/>
            <person name="Schwarz E.M."/>
        </authorList>
    </citation>
    <scope>NUCLEOTIDE SEQUENCE [LARGE SCALE GENOMIC DNA]</scope>
    <source>
        <strain evidence="2 3">Aroian</strain>
        <tissue evidence="2">Whole animal</tissue>
    </source>
</reference>
<dbReference type="EMBL" id="JAVFWL010000003">
    <property type="protein sequence ID" value="KAK6746265.1"/>
    <property type="molecule type" value="Genomic_DNA"/>
</dbReference>
<gene>
    <name evidence="2" type="primary">Necator_chrIII.g13168</name>
    <name evidence="2" type="ORF">RB195_012401</name>
</gene>
<name>A0ABR1D8R2_NECAM</name>